<accession>A0A9W9TTI7</accession>
<feature type="compositionally biased region" description="Polar residues" evidence="1">
    <location>
        <begin position="174"/>
        <end position="183"/>
    </location>
</feature>
<feature type="compositionally biased region" description="Low complexity" evidence="1">
    <location>
        <begin position="154"/>
        <end position="167"/>
    </location>
</feature>
<feature type="region of interest" description="Disordered" evidence="1">
    <location>
        <begin position="305"/>
        <end position="373"/>
    </location>
</feature>
<dbReference type="GeneID" id="83201332"/>
<protein>
    <submittedName>
        <fullName evidence="2">Uncharacterized protein</fullName>
    </submittedName>
</protein>
<sequence length="634" mass="68736">MAFVQDTFFQAPIEDWVDFDQFLDLGPTYGDDQSASATSVSPDMSLSYEADMFGNDLPDLGDSPFPEMVNYDLQQQNFFAGQSPIMGMMAEPTESFDSPSLYGYGNAYDFRELVEAQAATDRRAASIKEKRREAAIALHLRRLCDATALDLDMSSDSNTSFSSPSWSEYMRESISPQPSSSGPEQAPAAMPSGNTGMEMVLDLNMNATTNVPKKQKPRSQAQKENYIKARKYGACEKHKKQHKRCNCLEKAAARAGMSEVPQTSAFRERPQTMWSPTMSVTSSHSAASRSSAVLLPDTNVLVKRPSDGLVNRSTNSSSGHDPLSAPTTNPRFSKIQVKSLRRDVGADLPTLPTDSRQVSRTISSVRGSPEHDQRYRLKALRCPDRTESCGAPEHDPGRESQFFGRLVMSTSVGDSRWRSRALDMMLPGSALSGMRQPAGCKTSDKSMKRGIPSANSLETRTTAVSLGVGKARRTGIPQSSSPVHTRPYVPFVGLGESQKRSTTLPHQGSTLSGIAKAGTQWSSVLQAARLRVHGLFSPIGASVPATCGRDGLLEVGTPSVLAQAGSLFSNALHAVAGICRPYTLASGLETVMFNCLAFAGRQLMSVRRLLKTSSTSSIHQLGLQQACQSAFQPF</sequence>
<dbReference type="Proteomes" id="UP001150941">
    <property type="component" value="Unassembled WGS sequence"/>
</dbReference>
<evidence type="ECO:0000256" key="1">
    <source>
        <dbReference type="SAM" id="MobiDB-lite"/>
    </source>
</evidence>
<reference evidence="2" key="1">
    <citation type="submission" date="2022-11" db="EMBL/GenBank/DDBJ databases">
        <authorList>
            <person name="Petersen C."/>
        </authorList>
    </citation>
    <scope>NUCLEOTIDE SEQUENCE</scope>
    <source>
        <strain evidence="2">IBT 19713</strain>
    </source>
</reference>
<feature type="region of interest" description="Disordered" evidence="1">
    <location>
        <begin position="429"/>
        <end position="452"/>
    </location>
</feature>
<reference evidence="2" key="2">
    <citation type="journal article" date="2023" name="IMA Fungus">
        <title>Comparative genomic study of the Penicillium genus elucidates a diverse pangenome and 15 lateral gene transfer events.</title>
        <authorList>
            <person name="Petersen C."/>
            <person name="Sorensen T."/>
            <person name="Nielsen M.R."/>
            <person name="Sondergaard T.E."/>
            <person name="Sorensen J.L."/>
            <person name="Fitzpatrick D.A."/>
            <person name="Frisvad J.C."/>
            <person name="Nielsen K.L."/>
        </authorList>
    </citation>
    <scope>NUCLEOTIDE SEQUENCE</scope>
    <source>
        <strain evidence="2">IBT 19713</strain>
    </source>
</reference>
<feature type="compositionally biased region" description="Polar residues" evidence="1">
    <location>
        <begin position="352"/>
        <end position="366"/>
    </location>
</feature>
<keyword evidence="3" id="KW-1185">Reference proteome</keyword>
<gene>
    <name evidence="2" type="ORF">N7468_004732</name>
</gene>
<comment type="caution">
    <text evidence="2">The sequence shown here is derived from an EMBL/GenBank/DDBJ whole genome shotgun (WGS) entry which is preliminary data.</text>
</comment>
<organism evidence="2 3">
    <name type="scientific">Penicillium chermesinum</name>
    <dbReference type="NCBI Taxonomy" id="63820"/>
    <lineage>
        <taxon>Eukaryota</taxon>
        <taxon>Fungi</taxon>
        <taxon>Dikarya</taxon>
        <taxon>Ascomycota</taxon>
        <taxon>Pezizomycotina</taxon>
        <taxon>Eurotiomycetes</taxon>
        <taxon>Eurotiomycetidae</taxon>
        <taxon>Eurotiales</taxon>
        <taxon>Aspergillaceae</taxon>
        <taxon>Penicillium</taxon>
    </lineage>
</organism>
<dbReference type="RefSeq" id="XP_058333032.1">
    <property type="nucleotide sequence ID" value="XM_058474029.1"/>
</dbReference>
<feature type="region of interest" description="Disordered" evidence="1">
    <location>
        <begin position="154"/>
        <end position="195"/>
    </location>
</feature>
<feature type="compositionally biased region" description="Polar residues" evidence="1">
    <location>
        <begin position="311"/>
        <end position="331"/>
    </location>
</feature>
<name>A0A9W9TTI7_9EURO</name>
<dbReference type="AlphaFoldDB" id="A0A9W9TTI7"/>
<dbReference type="OrthoDB" id="4346289at2759"/>
<dbReference type="EMBL" id="JAPQKS010000003">
    <property type="protein sequence ID" value="KAJ5240113.1"/>
    <property type="molecule type" value="Genomic_DNA"/>
</dbReference>
<evidence type="ECO:0000313" key="2">
    <source>
        <dbReference type="EMBL" id="KAJ5240113.1"/>
    </source>
</evidence>
<evidence type="ECO:0000313" key="3">
    <source>
        <dbReference type="Proteomes" id="UP001150941"/>
    </source>
</evidence>
<proteinExistence type="predicted"/>